<evidence type="ECO:0000256" key="8">
    <source>
        <dbReference type="ARBA" id="ARBA00023136"/>
    </source>
</evidence>
<dbReference type="CDD" id="cd12151">
    <property type="entry name" value="F1-ATPase_gamma"/>
    <property type="match status" value="1"/>
</dbReference>
<dbReference type="Gene3D" id="1.10.287.80">
    <property type="entry name" value="ATP synthase, gamma subunit, helix hairpin domain"/>
    <property type="match status" value="2"/>
</dbReference>
<sequence length="322" mass="35377">MPASLAAVKHKIESTKSTRQITSAMQMVSTAKLNQIQHHTQTYEVYAEKVRQMLADLVKSHSATSAASQDDVYAALFKKRPVKKTGILVITSDRGLVGSYNSNIIKDTMSLMDKHNLTKDNTVFLTIGKTGTEFFKKRGMNIVYQYSGVSDVPLFREVLPIVRTAVQMYNDGVFDELYTVHSHYVNRITSHVMVHKALPITEKTLLNADELAQLAANDQQDSPANGESGDVMTAHVSAEYEFEPSDTAIVSALVEQYAESALYGAILDAKTSEHSSSANAMRSATDNADDIVSTLQLQYNRARQAAITTEITEITGGMTAQE</sequence>
<dbReference type="GO" id="GO:0046933">
    <property type="term" value="F:proton-transporting ATP synthase activity, rotational mechanism"/>
    <property type="evidence" value="ECO:0007669"/>
    <property type="project" value="UniProtKB-UniRule"/>
</dbReference>
<evidence type="ECO:0000313" key="12">
    <source>
        <dbReference type="EMBL" id="PMB82811.1"/>
    </source>
</evidence>
<dbReference type="SUPFAM" id="SSF52943">
    <property type="entry name" value="ATP synthase (F1-ATPase), gamma subunit"/>
    <property type="match status" value="1"/>
</dbReference>
<dbReference type="InterPro" id="IPR000131">
    <property type="entry name" value="ATP_synth_F1_gsu"/>
</dbReference>
<evidence type="ECO:0000256" key="5">
    <source>
        <dbReference type="ARBA" id="ARBA00022475"/>
    </source>
</evidence>
<dbReference type="PRINTS" id="PR00126">
    <property type="entry name" value="ATPASEGAMMA"/>
</dbReference>
<dbReference type="InterPro" id="IPR035968">
    <property type="entry name" value="ATP_synth_F1_ATPase_gsu"/>
</dbReference>
<evidence type="ECO:0000256" key="9">
    <source>
        <dbReference type="ARBA" id="ARBA00023196"/>
    </source>
</evidence>
<evidence type="ECO:0000256" key="4">
    <source>
        <dbReference type="ARBA" id="ARBA00022448"/>
    </source>
</evidence>
<dbReference type="Proteomes" id="UP000239920">
    <property type="component" value="Unassembled WGS sequence"/>
</dbReference>
<comment type="function">
    <text evidence="1 11">Produces ATP from ADP in the presence of a proton gradient across the membrane. The gamma chain is believed to be important in regulating ATPase activity and the flow of protons through the CF(0) complex.</text>
</comment>
<evidence type="ECO:0000256" key="11">
    <source>
        <dbReference type="HAMAP-Rule" id="MF_00815"/>
    </source>
</evidence>
<dbReference type="Gene3D" id="3.40.1380.10">
    <property type="match status" value="1"/>
</dbReference>
<keyword evidence="6 11" id="KW-0375">Hydrogen ion transport</keyword>
<dbReference type="HAMAP" id="MF_00815">
    <property type="entry name" value="ATP_synth_gamma_bact"/>
    <property type="match status" value="1"/>
</dbReference>
<keyword evidence="10 11" id="KW-0066">ATP synthesis</keyword>
<evidence type="ECO:0000256" key="1">
    <source>
        <dbReference type="ARBA" id="ARBA00003456"/>
    </source>
</evidence>
<evidence type="ECO:0000256" key="2">
    <source>
        <dbReference type="ARBA" id="ARBA00004170"/>
    </source>
</evidence>
<dbReference type="GO" id="GO:0045259">
    <property type="term" value="C:proton-transporting ATP synthase complex"/>
    <property type="evidence" value="ECO:0007669"/>
    <property type="project" value="UniProtKB-KW"/>
</dbReference>
<keyword evidence="9 11" id="KW-0139">CF(1)</keyword>
<dbReference type="RefSeq" id="WP_104688330.1">
    <property type="nucleotide sequence ID" value="NZ_JBKTHY010000001.1"/>
</dbReference>
<dbReference type="EMBL" id="PNFV01000003">
    <property type="protein sequence ID" value="PMB82811.1"/>
    <property type="molecule type" value="Genomic_DNA"/>
</dbReference>
<comment type="subunit">
    <text evidence="11">F-type ATPases have 2 components, CF(1) - the catalytic core - and CF(0) - the membrane proton channel. CF(1) has five subunits: alpha(3), beta(3), gamma(1), delta(1), epsilon(1). CF(0) has three main subunits: a, b and c.</text>
</comment>
<comment type="subcellular location">
    <subcellularLocation>
        <location evidence="11">Cell membrane</location>
        <topology evidence="11">Peripheral membrane protein</topology>
    </subcellularLocation>
    <subcellularLocation>
        <location evidence="2">Membrane</location>
        <topology evidence="2">Peripheral membrane protein</topology>
    </subcellularLocation>
</comment>
<reference evidence="12 13" key="1">
    <citation type="submission" date="2017-09" db="EMBL/GenBank/DDBJ databases">
        <title>Bacterial strain isolated from the female urinary microbiota.</title>
        <authorList>
            <person name="Thomas-White K."/>
            <person name="Kumar N."/>
            <person name="Forster S."/>
            <person name="Putonti C."/>
            <person name="Lawley T."/>
            <person name="Wolfe A.J."/>
        </authorList>
    </citation>
    <scope>NUCLEOTIDE SEQUENCE [LARGE SCALE GENOMIC DNA]</scope>
    <source>
        <strain evidence="12 13">UMB0683</strain>
    </source>
</reference>
<accession>A0A2J6NNB5</accession>
<evidence type="ECO:0000256" key="7">
    <source>
        <dbReference type="ARBA" id="ARBA00023065"/>
    </source>
</evidence>
<dbReference type="GO" id="GO:0042777">
    <property type="term" value="P:proton motive force-driven plasma membrane ATP synthesis"/>
    <property type="evidence" value="ECO:0007669"/>
    <property type="project" value="UniProtKB-UniRule"/>
</dbReference>
<dbReference type="AlphaFoldDB" id="A0A2J6NNB5"/>
<proteinExistence type="inferred from homology"/>
<evidence type="ECO:0000256" key="6">
    <source>
        <dbReference type="ARBA" id="ARBA00022781"/>
    </source>
</evidence>
<dbReference type="OrthoDB" id="9812769at2"/>
<dbReference type="Pfam" id="PF00231">
    <property type="entry name" value="ATP-synt"/>
    <property type="match status" value="1"/>
</dbReference>
<keyword evidence="8 11" id="KW-0472">Membrane</keyword>
<evidence type="ECO:0000256" key="10">
    <source>
        <dbReference type="ARBA" id="ARBA00023310"/>
    </source>
</evidence>
<comment type="similarity">
    <text evidence="3 11">Belongs to the ATPase gamma chain family.</text>
</comment>
<dbReference type="GO" id="GO:0005524">
    <property type="term" value="F:ATP binding"/>
    <property type="evidence" value="ECO:0007669"/>
    <property type="project" value="UniProtKB-UniRule"/>
</dbReference>
<evidence type="ECO:0000256" key="3">
    <source>
        <dbReference type="ARBA" id="ARBA00007681"/>
    </source>
</evidence>
<dbReference type="GO" id="GO:0005886">
    <property type="term" value="C:plasma membrane"/>
    <property type="evidence" value="ECO:0007669"/>
    <property type="project" value="UniProtKB-SubCell"/>
</dbReference>
<keyword evidence="4 11" id="KW-0813">Transport</keyword>
<dbReference type="NCBIfam" id="TIGR01146">
    <property type="entry name" value="ATPsyn_F1gamma"/>
    <property type="match status" value="1"/>
</dbReference>
<comment type="caution">
    <text evidence="12">The sequence shown here is derived from an EMBL/GenBank/DDBJ whole genome shotgun (WGS) entry which is preliminary data.</text>
</comment>
<keyword evidence="5 11" id="KW-1003">Cell membrane</keyword>
<dbReference type="PANTHER" id="PTHR11693:SF22">
    <property type="entry name" value="ATP SYNTHASE SUBUNIT GAMMA, MITOCHONDRIAL"/>
    <property type="match status" value="1"/>
</dbReference>
<evidence type="ECO:0000313" key="13">
    <source>
        <dbReference type="Proteomes" id="UP000239920"/>
    </source>
</evidence>
<gene>
    <name evidence="11" type="primary">atpG</name>
    <name evidence="12" type="ORF">CK797_02990</name>
</gene>
<name>A0A2J6NNB5_9LACO</name>
<dbReference type="PANTHER" id="PTHR11693">
    <property type="entry name" value="ATP SYNTHASE GAMMA CHAIN"/>
    <property type="match status" value="1"/>
</dbReference>
<keyword evidence="7 11" id="KW-0406">Ion transport</keyword>
<organism evidence="12 13">
    <name type="scientific">Limosilactobacillus pontis</name>
    <dbReference type="NCBI Taxonomy" id="35787"/>
    <lineage>
        <taxon>Bacteria</taxon>
        <taxon>Bacillati</taxon>
        <taxon>Bacillota</taxon>
        <taxon>Bacilli</taxon>
        <taxon>Lactobacillales</taxon>
        <taxon>Lactobacillaceae</taxon>
        <taxon>Limosilactobacillus</taxon>
    </lineage>
</organism>
<dbReference type="NCBIfam" id="NF004147">
    <property type="entry name" value="PRK05621.2-1"/>
    <property type="match status" value="1"/>
</dbReference>
<protein>
    <recommendedName>
        <fullName evidence="11">ATP synthase gamma chain</fullName>
    </recommendedName>
    <alternativeName>
        <fullName evidence="11">ATP synthase F1 sector gamma subunit</fullName>
    </alternativeName>
    <alternativeName>
        <fullName evidence="11">F-ATPase gamma subunit</fullName>
    </alternativeName>
</protein>